<proteinExistence type="predicted"/>
<accession>D1CTJ1</accession>
<dbReference type="EMBL" id="DQ403604">
    <property type="protein sequence ID" value="ABD75145.1"/>
    <property type="molecule type" value="Genomic_DNA"/>
</dbReference>
<protein>
    <submittedName>
        <fullName evidence="1">Uncharacterized protein</fullName>
    </submittedName>
</protein>
<name>D1CTJ1_SINSA</name>
<sequence>LSLKRKVPLSTATAICDVGVIAVTLCPTSASHLQHSEIDTAS</sequence>
<feature type="non-terminal residue" evidence="1">
    <location>
        <position position="1"/>
    </location>
</feature>
<reference evidence="1" key="1">
    <citation type="submission" date="2006-02" db="EMBL/GenBank/DDBJ databases">
        <title>Sampling the accessory genome of the Sinorhizobium genus by suppressive subtractive hybridization.</title>
        <authorList>
            <person name="Moulin L."/>
            <person name="Ghazoui Z."/>
            <person name="Young P."/>
        </authorList>
    </citation>
    <scope>NUCLEOTIDE SEQUENCE</scope>
    <source>
        <strain evidence="1">LMG7837</strain>
    </source>
</reference>
<evidence type="ECO:0000313" key="1">
    <source>
        <dbReference type="EMBL" id="ABD75145.1"/>
    </source>
</evidence>
<organism evidence="1">
    <name type="scientific">Sinorhizobium saheli</name>
    <dbReference type="NCBI Taxonomy" id="36856"/>
    <lineage>
        <taxon>Bacteria</taxon>
        <taxon>Pseudomonadati</taxon>
        <taxon>Pseudomonadota</taxon>
        <taxon>Alphaproteobacteria</taxon>
        <taxon>Hyphomicrobiales</taxon>
        <taxon>Rhizobiaceae</taxon>
        <taxon>Sinorhizobium/Ensifer group</taxon>
        <taxon>Sinorhizobium</taxon>
    </lineage>
</organism>
<dbReference type="AlphaFoldDB" id="D1CTJ1"/>